<dbReference type="Proteomes" id="UP001318040">
    <property type="component" value="Chromosome 19"/>
</dbReference>
<organism evidence="10 11">
    <name type="scientific">Petromyzon marinus</name>
    <name type="common">Sea lamprey</name>
    <dbReference type="NCBI Taxonomy" id="7757"/>
    <lineage>
        <taxon>Eukaryota</taxon>
        <taxon>Metazoa</taxon>
        <taxon>Chordata</taxon>
        <taxon>Craniata</taxon>
        <taxon>Vertebrata</taxon>
        <taxon>Cyclostomata</taxon>
        <taxon>Hyperoartia</taxon>
        <taxon>Petromyzontiformes</taxon>
        <taxon>Petromyzontidae</taxon>
        <taxon>Petromyzon</taxon>
    </lineage>
</organism>
<dbReference type="FunFam" id="1.10.510.10:FF:000243">
    <property type="entry name" value="mitogen-activated protein kinase kinase kinase 20 isoform X2"/>
    <property type="match status" value="1"/>
</dbReference>
<sequence>MAGSVPAFVRVAFSDLEFYEHCGGGSFGSVYRAQWLSQRREVAVKKLLKIENEAEILSILSHKNVIKFFGAVTDPPNYCIITEFAAKGSLFEFLAKKESDNMEIDQIFAWTADIARGMNYLHEEAPVKVIHRDLKSRNVVISSDNILKICDFGASRLHSHTTHMSLVGTFPWMAPEVIQSLPVSETCDAFSFGVVLWEMLTREVPFNGLEGLQVAWLVVEKNERLTIPSSCPPSFANLMKECWETDPKKRPTFKKILQMLNSMEHDTLLSSLCNSFLHNKAVWRVEIEATLERLKKLERDLSSKEQELRDRERRLKMWEQKLKDQGSSYTSTSCSLYSWSETDVADWIRQISSEANGDLAVYAELFQQQHITGQRLLLLEDSDFLAMGVKSRGHILHLKKAIGKLYQKFMDLVHFPPLMQELEPVSPPDSSEEEVTLELVIGYHIIPGKTLQDCKWKMYMEVDGDDTFIKEVNFHLSAPASNTIKLSQPPFVMSRWTVGLAEGQTVECVVTYADSVRSPAYTRHVHAVRAGDAAAAAPHIESVALRVKPAPPSRGRKTPSSHSRRSSVSPLPGAPSDLHGCWRDRWERHAVMPPGIGGNPLPSPSLSPAGRCRRAGAAARCASPRTSRRSRHPARCSRRPPATATRRWCGAPASQAAPSGWTASSPNCRRRRRPGPRRLRWHSGMDLSPRSSPGCSCSSPPFSLRSRSTESSGRTAATASPRRAAWLPRTARSAAATSAATKGSR</sequence>
<dbReference type="InterPro" id="IPR051681">
    <property type="entry name" value="Ser/Thr_Kinases-Pseudokinases"/>
</dbReference>
<keyword evidence="3" id="KW-0547">Nucleotide-binding</keyword>
<dbReference type="PROSITE" id="PS00108">
    <property type="entry name" value="PROTEIN_KINASE_ST"/>
    <property type="match status" value="1"/>
</dbReference>
<dbReference type="PANTHER" id="PTHR44329:SF288">
    <property type="entry name" value="MITOGEN-ACTIVATED PROTEIN KINASE KINASE KINASE 20"/>
    <property type="match status" value="1"/>
</dbReference>
<feature type="domain" description="Protein kinase" evidence="8">
    <location>
        <begin position="16"/>
        <end position="268"/>
    </location>
</feature>
<dbReference type="GeneID" id="116943805"/>
<feature type="compositionally biased region" description="Basic residues" evidence="7">
    <location>
        <begin position="668"/>
        <end position="681"/>
    </location>
</feature>
<dbReference type="Gene3D" id="1.10.150.50">
    <property type="entry name" value="Transcription Factor, Ets-1"/>
    <property type="match status" value="1"/>
</dbReference>
<keyword evidence="10" id="KW-1185">Reference proteome</keyword>
<feature type="region of interest" description="Disordered" evidence="7">
    <location>
        <begin position="617"/>
        <end position="745"/>
    </location>
</feature>
<name>A0AAJ7WWN4_PETMA</name>
<evidence type="ECO:0000313" key="11">
    <source>
        <dbReference type="RefSeq" id="XP_032812914.1"/>
    </source>
</evidence>
<dbReference type="RefSeq" id="XP_032812914.1">
    <property type="nucleotide sequence ID" value="XM_032957023.1"/>
</dbReference>
<evidence type="ECO:0000259" key="8">
    <source>
        <dbReference type="PROSITE" id="PS50011"/>
    </source>
</evidence>
<evidence type="ECO:0000256" key="7">
    <source>
        <dbReference type="SAM" id="MobiDB-lite"/>
    </source>
</evidence>
<gene>
    <name evidence="11" type="primary">LOC116943805</name>
</gene>
<reference evidence="11" key="1">
    <citation type="submission" date="2025-08" db="UniProtKB">
        <authorList>
            <consortium name="RefSeq"/>
        </authorList>
    </citation>
    <scope>IDENTIFICATION</scope>
    <source>
        <tissue evidence="11">Sperm</tissue>
    </source>
</reference>
<dbReference type="GO" id="GO:0005524">
    <property type="term" value="F:ATP binding"/>
    <property type="evidence" value="ECO:0007669"/>
    <property type="project" value="UniProtKB-KW"/>
</dbReference>
<dbReference type="Pfam" id="PF07714">
    <property type="entry name" value="PK_Tyr_Ser-Thr"/>
    <property type="match status" value="1"/>
</dbReference>
<dbReference type="FunFam" id="3.30.200.20:FF:000220">
    <property type="entry name" value="mitogen-activated protein kinase kinase kinase 20 isoform X1"/>
    <property type="match status" value="1"/>
</dbReference>
<dbReference type="SMART" id="SM00454">
    <property type="entry name" value="SAM"/>
    <property type="match status" value="1"/>
</dbReference>
<evidence type="ECO:0000256" key="2">
    <source>
        <dbReference type="ARBA" id="ARBA00022679"/>
    </source>
</evidence>
<dbReference type="Gene3D" id="3.30.200.20">
    <property type="entry name" value="Phosphorylase Kinase, domain 1"/>
    <property type="match status" value="1"/>
</dbReference>
<feature type="domain" description="SAM" evidence="9">
    <location>
        <begin position="339"/>
        <end position="408"/>
    </location>
</feature>
<evidence type="ECO:0000256" key="5">
    <source>
        <dbReference type="ARBA" id="ARBA00022840"/>
    </source>
</evidence>
<dbReference type="InterPro" id="IPR001245">
    <property type="entry name" value="Ser-Thr/Tyr_kinase_cat_dom"/>
</dbReference>
<evidence type="ECO:0000256" key="6">
    <source>
        <dbReference type="SAM" id="Coils"/>
    </source>
</evidence>
<dbReference type="InterPro" id="IPR011009">
    <property type="entry name" value="Kinase-like_dom_sf"/>
</dbReference>
<dbReference type="PROSITE" id="PS50011">
    <property type="entry name" value="PROTEIN_KINASE_DOM"/>
    <property type="match status" value="1"/>
</dbReference>
<evidence type="ECO:0000313" key="10">
    <source>
        <dbReference type="Proteomes" id="UP001318040"/>
    </source>
</evidence>
<feature type="coiled-coil region" evidence="6">
    <location>
        <begin position="280"/>
        <end position="321"/>
    </location>
</feature>
<feature type="region of interest" description="Disordered" evidence="7">
    <location>
        <begin position="543"/>
        <end position="576"/>
    </location>
</feature>
<dbReference type="InterPro" id="IPR000719">
    <property type="entry name" value="Prot_kinase_dom"/>
</dbReference>
<dbReference type="PRINTS" id="PR00109">
    <property type="entry name" value="TYRKINASE"/>
</dbReference>
<evidence type="ECO:0000256" key="4">
    <source>
        <dbReference type="ARBA" id="ARBA00022777"/>
    </source>
</evidence>
<dbReference type="PROSITE" id="PS50105">
    <property type="entry name" value="SAM_DOMAIN"/>
    <property type="match status" value="1"/>
</dbReference>
<proteinExistence type="predicted"/>
<feature type="compositionally biased region" description="Low complexity" evidence="7">
    <location>
        <begin position="688"/>
        <end position="703"/>
    </location>
</feature>
<keyword evidence="5" id="KW-0067">ATP-binding</keyword>
<dbReference type="AlphaFoldDB" id="A0AAJ7WWN4"/>
<evidence type="ECO:0000256" key="3">
    <source>
        <dbReference type="ARBA" id="ARBA00022741"/>
    </source>
</evidence>
<dbReference type="PANTHER" id="PTHR44329">
    <property type="entry name" value="SERINE/THREONINE-PROTEIN KINASE TNNI3K-RELATED"/>
    <property type="match status" value="1"/>
</dbReference>
<accession>A0AAJ7WWN4</accession>
<keyword evidence="6" id="KW-0175">Coiled coil</keyword>
<protein>
    <submittedName>
        <fullName evidence="11">Mitogen-activated protein kinase kinase kinase 20-like isoform X2</fullName>
    </submittedName>
</protein>
<keyword evidence="2" id="KW-0808">Transferase</keyword>
<dbReference type="GO" id="GO:0005737">
    <property type="term" value="C:cytoplasm"/>
    <property type="evidence" value="ECO:0007669"/>
    <property type="project" value="TreeGrafter"/>
</dbReference>
<dbReference type="SUPFAM" id="SSF56112">
    <property type="entry name" value="Protein kinase-like (PK-like)"/>
    <property type="match status" value="1"/>
</dbReference>
<feature type="compositionally biased region" description="Basic residues" evidence="7">
    <location>
        <begin position="626"/>
        <end position="638"/>
    </location>
</feature>
<feature type="compositionally biased region" description="Low complexity" evidence="7">
    <location>
        <begin position="711"/>
        <end position="745"/>
    </location>
</feature>
<evidence type="ECO:0000259" key="9">
    <source>
        <dbReference type="PROSITE" id="PS50105"/>
    </source>
</evidence>
<evidence type="ECO:0000256" key="1">
    <source>
        <dbReference type="ARBA" id="ARBA00022527"/>
    </source>
</evidence>
<dbReference type="GO" id="GO:0004709">
    <property type="term" value="F:MAP kinase kinase kinase activity"/>
    <property type="evidence" value="ECO:0007669"/>
    <property type="project" value="TreeGrafter"/>
</dbReference>
<dbReference type="InterPro" id="IPR001660">
    <property type="entry name" value="SAM"/>
</dbReference>
<dbReference type="Pfam" id="PF00536">
    <property type="entry name" value="SAM_1"/>
    <property type="match status" value="1"/>
</dbReference>
<dbReference type="InterPro" id="IPR008271">
    <property type="entry name" value="Ser/Thr_kinase_AS"/>
</dbReference>
<keyword evidence="4" id="KW-0418">Kinase</keyword>
<dbReference type="SUPFAM" id="SSF47769">
    <property type="entry name" value="SAM/Pointed domain"/>
    <property type="match status" value="1"/>
</dbReference>
<dbReference type="InterPro" id="IPR013761">
    <property type="entry name" value="SAM/pointed_sf"/>
</dbReference>
<feature type="compositionally biased region" description="Basic residues" evidence="7">
    <location>
        <begin position="554"/>
        <end position="565"/>
    </location>
</feature>
<dbReference type="Gene3D" id="1.10.510.10">
    <property type="entry name" value="Transferase(Phosphotransferase) domain 1"/>
    <property type="match status" value="1"/>
</dbReference>
<dbReference type="SMART" id="SM00220">
    <property type="entry name" value="S_TKc"/>
    <property type="match status" value="1"/>
</dbReference>
<keyword evidence="1" id="KW-0723">Serine/threonine-protein kinase</keyword>